<feature type="transmembrane region" description="Helical" evidence="6">
    <location>
        <begin position="347"/>
        <end position="368"/>
    </location>
</feature>
<evidence type="ECO:0000256" key="4">
    <source>
        <dbReference type="ARBA" id="ARBA00022989"/>
    </source>
</evidence>
<dbReference type="Proteomes" id="UP000446768">
    <property type="component" value="Unassembled WGS sequence"/>
</dbReference>
<sequence length="793" mass="84526">MKLRDFRIGWRLLLQERAYSIVSIAGLAVGLAACFLLLGFVRYCLDYNSHVPDAARVYAIKQRINVFPRPEWAVYAGLPLRDAALASGMVEQAAIMREMEMQLVVERQRYKAAVDVADPAAIGLLGLRPLQGDLPAALTRPDGLALTQELARKLFGAEPALGRSVKLNDSVLQVLAVVADAPANSTMPYEALIGTASTAWPDRADYRTNLRRRGSIYLRLKPGADPGLLAQQLQSFVNQHPSEVTVRTGPLGQNLNGRNVTDIALAAMPDLYFDAELAAGRYGSRYGNRGSMLALAAVAGLILLLAAANYVNLATVRTLRRQREVAMRKLLGASPARLVMQFLAESSLVAMLATAAGLVLVWLCLPAFAALVNRKLDSVLSPANCAAALALGLLVGLCAGAYPAWIALRVRPAVALAGRGDSETAAGLWLRRALTVLQFSVAMALTATTVAIAWQTDYANHADRGFNPDGLLVLDLPTDSGQPAAADFLAALARLPGVHGVNAMSEAVGRDDNMMTGVMLGRHGDAVRMELRTVSPEFFSVYGLKPLYGRLFDKAQDPPDAGKVVLNVAAALALGFATPQDAVGQRLGEQLVIGIAPEVRYQSLRQLGQPLAYIARGGAVASLRADADVATMREAILPLWQRYFPEQDLELRSAASMFGLAYQEDAQLARMLAAASLIAVVLAACGIYVLSAYSVQRRRREIVLRKLHGAGRAAIVQLVGREFAALLGAGALLGLPPAAMAIRQHLGGFVEHAPLGLWPLAGALLLAMLVALAATARHTLTALRLSPAAALRG</sequence>
<dbReference type="InterPro" id="IPR050250">
    <property type="entry name" value="Macrolide_Exporter_MacB"/>
</dbReference>
<feature type="domain" description="ABC3 transporter permease C-terminal" evidence="7">
    <location>
        <begin position="297"/>
        <end position="410"/>
    </location>
</feature>
<reference evidence="9 10" key="1">
    <citation type="submission" date="2019-11" db="EMBL/GenBank/DDBJ databases">
        <title>Novel species isolated from a subtropical stream in China.</title>
        <authorList>
            <person name="Lu H."/>
        </authorList>
    </citation>
    <scope>NUCLEOTIDE SEQUENCE [LARGE SCALE GENOMIC DNA]</scope>
    <source>
        <strain evidence="9 10">FT92W</strain>
    </source>
</reference>
<keyword evidence="3 6" id="KW-0812">Transmembrane</keyword>
<evidence type="ECO:0000313" key="9">
    <source>
        <dbReference type="EMBL" id="MRV70703.1"/>
    </source>
</evidence>
<feature type="domain" description="MacB-like periplasmic core" evidence="8">
    <location>
        <begin position="20"/>
        <end position="235"/>
    </location>
</feature>
<dbReference type="EMBL" id="WKJJ01000002">
    <property type="protein sequence ID" value="MRV70703.1"/>
    <property type="molecule type" value="Genomic_DNA"/>
</dbReference>
<feature type="transmembrane region" description="Helical" evidence="6">
    <location>
        <begin position="714"/>
        <end position="735"/>
    </location>
</feature>
<evidence type="ECO:0000259" key="8">
    <source>
        <dbReference type="Pfam" id="PF12704"/>
    </source>
</evidence>
<dbReference type="InterPro" id="IPR025857">
    <property type="entry name" value="MacB_PCD"/>
</dbReference>
<evidence type="ECO:0000256" key="5">
    <source>
        <dbReference type="ARBA" id="ARBA00023136"/>
    </source>
</evidence>
<feature type="transmembrane region" description="Helical" evidence="6">
    <location>
        <begin position="429"/>
        <end position="454"/>
    </location>
</feature>
<keyword evidence="4 6" id="KW-1133">Transmembrane helix</keyword>
<dbReference type="GO" id="GO:0005886">
    <property type="term" value="C:plasma membrane"/>
    <property type="evidence" value="ECO:0007669"/>
    <property type="project" value="UniProtKB-SubCell"/>
</dbReference>
<dbReference type="PROSITE" id="PS51257">
    <property type="entry name" value="PROKAR_LIPOPROTEIN"/>
    <property type="match status" value="1"/>
</dbReference>
<feature type="transmembrane region" description="Helical" evidence="6">
    <location>
        <begin position="21"/>
        <end position="41"/>
    </location>
</feature>
<dbReference type="GO" id="GO:0022857">
    <property type="term" value="F:transmembrane transporter activity"/>
    <property type="evidence" value="ECO:0007669"/>
    <property type="project" value="TreeGrafter"/>
</dbReference>
<evidence type="ECO:0000256" key="2">
    <source>
        <dbReference type="ARBA" id="ARBA00022475"/>
    </source>
</evidence>
<feature type="domain" description="ABC3 transporter permease C-terminal" evidence="7">
    <location>
        <begin position="674"/>
        <end position="786"/>
    </location>
</feature>
<dbReference type="InterPro" id="IPR003838">
    <property type="entry name" value="ABC3_permease_C"/>
</dbReference>
<evidence type="ECO:0000256" key="3">
    <source>
        <dbReference type="ARBA" id="ARBA00022692"/>
    </source>
</evidence>
<evidence type="ECO:0000313" key="10">
    <source>
        <dbReference type="Proteomes" id="UP000446768"/>
    </source>
</evidence>
<dbReference type="PANTHER" id="PTHR30572">
    <property type="entry name" value="MEMBRANE COMPONENT OF TRANSPORTER-RELATED"/>
    <property type="match status" value="1"/>
</dbReference>
<protein>
    <submittedName>
        <fullName evidence="9">FtsX-like permease family protein</fullName>
    </submittedName>
</protein>
<keyword evidence="2" id="KW-1003">Cell membrane</keyword>
<accession>A0A7X2IJK7</accession>
<feature type="transmembrane region" description="Helical" evidence="6">
    <location>
        <begin position="671"/>
        <end position="693"/>
    </location>
</feature>
<feature type="transmembrane region" description="Helical" evidence="6">
    <location>
        <begin position="388"/>
        <end position="408"/>
    </location>
</feature>
<dbReference type="Pfam" id="PF12704">
    <property type="entry name" value="MacB_PCD"/>
    <property type="match status" value="2"/>
</dbReference>
<dbReference type="Pfam" id="PF02687">
    <property type="entry name" value="FtsX"/>
    <property type="match status" value="2"/>
</dbReference>
<feature type="transmembrane region" description="Helical" evidence="6">
    <location>
        <begin position="292"/>
        <end position="313"/>
    </location>
</feature>
<feature type="domain" description="MacB-like periplasmic core" evidence="8">
    <location>
        <begin position="443"/>
        <end position="615"/>
    </location>
</feature>
<evidence type="ECO:0000259" key="7">
    <source>
        <dbReference type="Pfam" id="PF02687"/>
    </source>
</evidence>
<proteinExistence type="predicted"/>
<dbReference type="PANTHER" id="PTHR30572:SF18">
    <property type="entry name" value="ABC-TYPE MACROLIDE FAMILY EXPORT SYSTEM PERMEASE COMPONENT 2"/>
    <property type="match status" value="1"/>
</dbReference>
<feature type="transmembrane region" description="Helical" evidence="6">
    <location>
        <begin position="755"/>
        <end position="776"/>
    </location>
</feature>
<dbReference type="AlphaFoldDB" id="A0A7X2IJK7"/>
<keyword evidence="5 6" id="KW-0472">Membrane</keyword>
<dbReference type="RefSeq" id="WP_154371197.1">
    <property type="nucleotide sequence ID" value="NZ_WKJJ01000002.1"/>
</dbReference>
<evidence type="ECO:0000256" key="6">
    <source>
        <dbReference type="SAM" id="Phobius"/>
    </source>
</evidence>
<evidence type="ECO:0000256" key="1">
    <source>
        <dbReference type="ARBA" id="ARBA00004651"/>
    </source>
</evidence>
<keyword evidence="10" id="KW-1185">Reference proteome</keyword>
<gene>
    <name evidence="9" type="ORF">GJ700_03095</name>
</gene>
<organism evidence="9 10">
    <name type="scientific">Pseudoduganella rivuli</name>
    <dbReference type="NCBI Taxonomy" id="2666085"/>
    <lineage>
        <taxon>Bacteria</taxon>
        <taxon>Pseudomonadati</taxon>
        <taxon>Pseudomonadota</taxon>
        <taxon>Betaproteobacteria</taxon>
        <taxon>Burkholderiales</taxon>
        <taxon>Oxalobacteraceae</taxon>
        <taxon>Telluria group</taxon>
        <taxon>Pseudoduganella</taxon>
    </lineage>
</organism>
<comment type="subcellular location">
    <subcellularLocation>
        <location evidence="1">Cell membrane</location>
        <topology evidence="1">Multi-pass membrane protein</topology>
    </subcellularLocation>
</comment>
<comment type="caution">
    <text evidence="9">The sequence shown here is derived from an EMBL/GenBank/DDBJ whole genome shotgun (WGS) entry which is preliminary data.</text>
</comment>
<name>A0A7X2IJK7_9BURK</name>